<dbReference type="EnsemblPlants" id="AVESA.00010b.r2.5DG0988470.1">
    <property type="protein sequence ID" value="AVESA.00010b.r2.5DG0988470.1.CDS.1"/>
    <property type="gene ID" value="AVESA.00010b.r2.5DG0988470"/>
</dbReference>
<name>A0ACD5YDC5_AVESA</name>
<proteinExistence type="predicted"/>
<keyword evidence="2" id="KW-1185">Reference proteome</keyword>
<reference evidence="1" key="1">
    <citation type="submission" date="2021-05" db="EMBL/GenBank/DDBJ databases">
        <authorList>
            <person name="Scholz U."/>
            <person name="Mascher M."/>
            <person name="Fiebig A."/>
        </authorList>
    </citation>
    <scope>NUCLEOTIDE SEQUENCE [LARGE SCALE GENOMIC DNA]</scope>
</reference>
<accession>A0ACD5YDC5</accession>
<organism evidence="1 2">
    <name type="scientific">Avena sativa</name>
    <name type="common">Oat</name>
    <dbReference type="NCBI Taxonomy" id="4498"/>
    <lineage>
        <taxon>Eukaryota</taxon>
        <taxon>Viridiplantae</taxon>
        <taxon>Streptophyta</taxon>
        <taxon>Embryophyta</taxon>
        <taxon>Tracheophyta</taxon>
        <taxon>Spermatophyta</taxon>
        <taxon>Magnoliopsida</taxon>
        <taxon>Liliopsida</taxon>
        <taxon>Poales</taxon>
        <taxon>Poaceae</taxon>
        <taxon>BOP clade</taxon>
        <taxon>Pooideae</taxon>
        <taxon>Poodae</taxon>
        <taxon>Poeae</taxon>
        <taxon>Poeae Chloroplast Group 1 (Aveneae type)</taxon>
        <taxon>Aveninae</taxon>
        <taxon>Avena</taxon>
    </lineage>
</organism>
<dbReference type="Proteomes" id="UP001732700">
    <property type="component" value="Chromosome 5D"/>
</dbReference>
<sequence>MCDQDTTSANVNHYRMRTFKGYVKQCALLDMGFSGPAYTWTNKRFSSTPVFERLDRCFANAEWCDLFPNTNVFNLPIMFGDHAPILVSTESQYRRPKLKFKFENWWTMEEDFQNVAKTTWDLSITKPFHTRMTNLAGTLKKWCKKKKPIQQQLDTLQQQINSIQMKPIQEQDHSLEVKLIAQYEENMTKLTNFTGKEQKNIGPLKETETHPFSIMQSSSANGEIVLYPLRIALEIIFSILKILHMNL</sequence>
<evidence type="ECO:0000313" key="1">
    <source>
        <dbReference type="EnsemblPlants" id="AVESA.00010b.r2.5DG0988470.1.CDS.1"/>
    </source>
</evidence>
<protein>
    <submittedName>
        <fullName evidence="1">Uncharacterized protein</fullName>
    </submittedName>
</protein>
<reference evidence="1" key="2">
    <citation type="submission" date="2025-09" db="UniProtKB">
        <authorList>
            <consortium name="EnsemblPlants"/>
        </authorList>
    </citation>
    <scope>IDENTIFICATION</scope>
</reference>
<evidence type="ECO:0000313" key="2">
    <source>
        <dbReference type="Proteomes" id="UP001732700"/>
    </source>
</evidence>